<sequence length="165" mass="18928">MRYEIRPVAPAEWQRLRALRLAALQDPVSSMAFARTYAEESELSDEVWQRRSSGTGAQQFVAVDRTADAWVGMLTVIVERPGYLSVNAVYLVPEARGTGLAERLFAAAIAWAWDRTDRVHLWVHENNGRAEAFYQRFGFVRTGETMKYPLNPSETEYEMVLLRDR</sequence>
<keyword evidence="4" id="KW-0689">Ribosomal protein</keyword>
<dbReference type="Gene3D" id="3.40.630.30">
    <property type="match status" value="1"/>
</dbReference>
<dbReference type="GO" id="GO:0005840">
    <property type="term" value="C:ribosome"/>
    <property type="evidence" value="ECO:0007669"/>
    <property type="project" value="UniProtKB-KW"/>
</dbReference>
<evidence type="ECO:0000256" key="2">
    <source>
        <dbReference type="ARBA" id="ARBA00023315"/>
    </source>
</evidence>
<dbReference type="InterPro" id="IPR016181">
    <property type="entry name" value="Acyl_CoA_acyltransferase"/>
</dbReference>
<gene>
    <name evidence="4" type="ORF">SAMN05216251_13918</name>
</gene>
<evidence type="ECO:0000313" key="5">
    <source>
        <dbReference type="Proteomes" id="UP000199323"/>
    </source>
</evidence>
<keyword evidence="1" id="KW-0808">Transferase</keyword>
<dbReference type="Pfam" id="PF00583">
    <property type="entry name" value="Acetyltransf_1"/>
    <property type="match status" value="1"/>
</dbReference>
<organism evidence="4 5">
    <name type="scientific">Actinacidiphila alni</name>
    <dbReference type="NCBI Taxonomy" id="380248"/>
    <lineage>
        <taxon>Bacteria</taxon>
        <taxon>Bacillati</taxon>
        <taxon>Actinomycetota</taxon>
        <taxon>Actinomycetes</taxon>
        <taxon>Kitasatosporales</taxon>
        <taxon>Streptomycetaceae</taxon>
        <taxon>Actinacidiphila</taxon>
    </lineage>
</organism>
<dbReference type="Proteomes" id="UP000199323">
    <property type="component" value="Unassembled WGS sequence"/>
</dbReference>
<dbReference type="InterPro" id="IPR000182">
    <property type="entry name" value="GNAT_dom"/>
</dbReference>
<dbReference type="GO" id="GO:0016747">
    <property type="term" value="F:acyltransferase activity, transferring groups other than amino-acyl groups"/>
    <property type="evidence" value="ECO:0007669"/>
    <property type="project" value="InterPro"/>
</dbReference>
<dbReference type="PANTHER" id="PTHR43420">
    <property type="entry name" value="ACETYLTRANSFERASE"/>
    <property type="match status" value="1"/>
</dbReference>
<feature type="domain" description="N-acetyltransferase" evidence="3">
    <location>
        <begin position="3"/>
        <end position="164"/>
    </location>
</feature>
<evidence type="ECO:0000259" key="3">
    <source>
        <dbReference type="PROSITE" id="PS51186"/>
    </source>
</evidence>
<keyword evidence="5" id="KW-1185">Reference proteome</keyword>
<dbReference type="OrthoDB" id="9799092at2"/>
<dbReference type="STRING" id="380248.SAMN05216251_13918"/>
<keyword evidence="2" id="KW-0012">Acyltransferase</keyword>
<proteinExistence type="predicted"/>
<dbReference type="CDD" id="cd04301">
    <property type="entry name" value="NAT_SF"/>
    <property type="match status" value="1"/>
</dbReference>
<evidence type="ECO:0000313" key="4">
    <source>
        <dbReference type="EMBL" id="SFF92823.1"/>
    </source>
</evidence>
<dbReference type="RefSeq" id="WP_093717818.1">
    <property type="nucleotide sequence ID" value="NZ_FONG01000039.1"/>
</dbReference>
<reference evidence="4 5" key="1">
    <citation type="submission" date="2016-10" db="EMBL/GenBank/DDBJ databases">
        <authorList>
            <person name="de Groot N.N."/>
        </authorList>
    </citation>
    <scope>NUCLEOTIDE SEQUENCE [LARGE SCALE GENOMIC DNA]</scope>
    <source>
        <strain evidence="4 5">CGMCC 4.3510</strain>
    </source>
</reference>
<protein>
    <submittedName>
        <fullName evidence="4">Ribosomal protein S18 acetylase RimI</fullName>
    </submittedName>
</protein>
<dbReference type="EMBL" id="FONG01000039">
    <property type="protein sequence ID" value="SFF92823.1"/>
    <property type="molecule type" value="Genomic_DNA"/>
</dbReference>
<evidence type="ECO:0000256" key="1">
    <source>
        <dbReference type="ARBA" id="ARBA00022679"/>
    </source>
</evidence>
<accession>A0A1I2MN14</accession>
<dbReference type="InterPro" id="IPR050680">
    <property type="entry name" value="YpeA/RimI_acetyltransf"/>
</dbReference>
<keyword evidence="4" id="KW-0687">Ribonucleoprotein</keyword>
<name>A0A1I2MN14_9ACTN</name>
<dbReference type="SUPFAM" id="SSF55729">
    <property type="entry name" value="Acyl-CoA N-acyltransferases (Nat)"/>
    <property type="match status" value="1"/>
</dbReference>
<dbReference type="PROSITE" id="PS51186">
    <property type="entry name" value="GNAT"/>
    <property type="match status" value="1"/>
</dbReference>
<dbReference type="AlphaFoldDB" id="A0A1I2MN14"/>